<organism evidence="1 2">
    <name type="scientific">Ruegeria marisflavi</name>
    <dbReference type="NCBI Taxonomy" id="2984152"/>
    <lineage>
        <taxon>Bacteria</taxon>
        <taxon>Pseudomonadati</taxon>
        <taxon>Pseudomonadota</taxon>
        <taxon>Alphaproteobacteria</taxon>
        <taxon>Rhodobacterales</taxon>
        <taxon>Roseobacteraceae</taxon>
        <taxon>Ruegeria</taxon>
    </lineage>
</organism>
<keyword evidence="2" id="KW-1185">Reference proteome</keyword>
<name>A0ABT2WJV7_9RHOB</name>
<accession>A0ABT2WJV7</accession>
<dbReference type="Proteomes" id="UP001321014">
    <property type="component" value="Unassembled WGS sequence"/>
</dbReference>
<gene>
    <name evidence="1" type="ORF">OEZ49_00270</name>
</gene>
<evidence type="ECO:0008006" key="3">
    <source>
        <dbReference type="Google" id="ProtNLM"/>
    </source>
</evidence>
<sequence length="112" mass="12327">MGGQDPESKGTRGDFTGGWRMRLVLMTLLGTALTGPLAAQHKKQWQPTRDQCICIAVCQARENPGRMTSQPGYGCPHIRDELIMDNMARCKCPAWTPNKPAKAEPGRPSPNH</sequence>
<proteinExistence type="predicted"/>
<comment type="caution">
    <text evidence="1">The sequence shown here is derived from an EMBL/GenBank/DDBJ whole genome shotgun (WGS) entry which is preliminary data.</text>
</comment>
<dbReference type="EMBL" id="JAOVQN010000001">
    <property type="protein sequence ID" value="MCU9836186.1"/>
    <property type="molecule type" value="Genomic_DNA"/>
</dbReference>
<reference evidence="1 2" key="1">
    <citation type="submission" date="2022-10" db="EMBL/GenBank/DDBJ databases">
        <title>Ruegeria sp. nov., isolated from ocean surface water.</title>
        <authorList>
            <person name="He W."/>
            <person name="Wang L."/>
            <person name="Zhang D.-F."/>
        </authorList>
    </citation>
    <scope>NUCLEOTIDE SEQUENCE [LARGE SCALE GENOMIC DNA]</scope>
    <source>
        <strain evidence="1 2">WL0004</strain>
    </source>
</reference>
<evidence type="ECO:0000313" key="1">
    <source>
        <dbReference type="EMBL" id="MCU9836186.1"/>
    </source>
</evidence>
<protein>
    <recommendedName>
        <fullName evidence="3">Secreted protein</fullName>
    </recommendedName>
</protein>
<evidence type="ECO:0000313" key="2">
    <source>
        <dbReference type="Proteomes" id="UP001321014"/>
    </source>
</evidence>